<protein>
    <recommendedName>
        <fullName evidence="7">EGF-like domain-containing protein</fullName>
    </recommendedName>
</protein>
<keyword evidence="9" id="KW-1185">Reference proteome</keyword>
<feature type="disulfide bond" evidence="4">
    <location>
        <begin position="84"/>
        <end position="93"/>
    </location>
</feature>
<feature type="disulfide bond" evidence="4">
    <location>
        <begin position="124"/>
        <end position="133"/>
    </location>
</feature>
<evidence type="ECO:0000313" key="8">
    <source>
        <dbReference type="EMBL" id="KAH3860079.1"/>
    </source>
</evidence>
<dbReference type="PROSITE" id="PS00022">
    <property type="entry name" value="EGF_1"/>
    <property type="match status" value="3"/>
</dbReference>
<dbReference type="CDD" id="cd00054">
    <property type="entry name" value="EGF_CA"/>
    <property type="match status" value="1"/>
</dbReference>
<evidence type="ECO:0000259" key="7">
    <source>
        <dbReference type="PROSITE" id="PS50026"/>
    </source>
</evidence>
<dbReference type="PANTHER" id="PTHR24049">
    <property type="entry name" value="CRUMBS FAMILY MEMBER"/>
    <property type="match status" value="1"/>
</dbReference>
<keyword evidence="1 4" id="KW-0245">EGF-like domain</keyword>
<keyword evidence="6" id="KW-0732">Signal</keyword>
<comment type="caution">
    <text evidence="4">Lacks conserved residue(s) required for the propagation of feature annotation.</text>
</comment>
<evidence type="ECO:0000256" key="5">
    <source>
        <dbReference type="SAM" id="MobiDB-lite"/>
    </source>
</evidence>
<dbReference type="SMART" id="SM00181">
    <property type="entry name" value="EGF"/>
    <property type="match status" value="3"/>
</dbReference>
<proteinExistence type="predicted"/>
<dbReference type="EMBL" id="JAIWYP010000002">
    <property type="protein sequence ID" value="KAH3860079.1"/>
    <property type="molecule type" value="Genomic_DNA"/>
</dbReference>
<dbReference type="Gene3D" id="2.10.25.10">
    <property type="entry name" value="Laminin"/>
    <property type="match status" value="3"/>
</dbReference>
<dbReference type="Pfam" id="PF07974">
    <property type="entry name" value="EGF_2"/>
    <property type="match status" value="1"/>
</dbReference>
<feature type="region of interest" description="Disordered" evidence="5">
    <location>
        <begin position="142"/>
        <end position="168"/>
    </location>
</feature>
<evidence type="ECO:0000256" key="3">
    <source>
        <dbReference type="ARBA" id="ARBA00023157"/>
    </source>
</evidence>
<dbReference type="InterPro" id="IPR000742">
    <property type="entry name" value="EGF"/>
</dbReference>
<dbReference type="SUPFAM" id="SSF57196">
    <property type="entry name" value="EGF/Laminin"/>
    <property type="match status" value="3"/>
</dbReference>
<feature type="chain" id="PRO_5039027901" description="EGF-like domain-containing protein" evidence="6">
    <location>
        <begin position="23"/>
        <end position="224"/>
    </location>
</feature>
<feature type="domain" description="EGF-like" evidence="7">
    <location>
        <begin position="60"/>
        <end position="94"/>
    </location>
</feature>
<sequence length="224" mass="24011">MALEFARTLFLSLCFFVPAADSNDCDDGNFCLNSGTCSYDQHGHGKCQCPTWYTGKHCEHGEPCKHIVCQHGGTCNERDGRCQCQAGFVGDLCEVVDSCDDHIICYNGGSCYFNNSVNVAACRCPVDFTGYRCERQISTTTTTSHVTNPPSTATASNHPQTSVSTTRNPACAKYDPGSRACIDNSACGLLHVKEVICPDPNEAHYCPITCGCCLPASHTAAVVG</sequence>
<reference evidence="8" key="2">
    <citation type="submission" date="2020-11" db="EMBL/GenBank/DDBJ databases">
        <authorList>
            <person name="McCartney M.A."/>
            <person name="Auch B."/>
            <person name="Kono T."/>
            <person name="Mallez S."/>
            <person name="Becker A."/>
            <person name="Gohl D.M."/>
            <person name="Silverstein K.A.T."/>
            <person name="Koren S."/>
            <person name="Bechman K.B."/>
            <person name="Herman A."/>
            <person name="Abrahante J.E."/>
            <person name="Garbe J."/>
        </authorList>
    </citation>
    <scope>NUCLEOTIDE SEQUENCE</scope>
    <source>
        <strain evidence="8">Duluth1</strain>
        <tissue evidence="8">Whole animal</tissue>
    </source>
</reference>
<feature type="compositionally biased region" description="Low complexity" evidence="5">
    <location>
        <begin position="142"/>
        <end position="152"/>
    </location>
</feature>
<evidence type="ECO:0000256" key="1">
    <source>
        <dbReference type="ARBA" id="ARBA00022536"/>
    </source>
</evidence>
<name>A0A9D4LLT6_DREPO</name>
<organism evidence="8 9">
    <name type="scientific">Dreissena polymorpha</name>
    <name type="common">Zebra mussel</name>
    <name type="synonym">Mytilus polymorpha</name>
    <dbReference type="NCBI Taxonomy" id="45954"/>
    <lineage>
        <taxon>Eukaryota</taxon>
        <taxon>Metazoa</taxon>
        <taxon>Spiralia</taxon>
        <taxon>Lophotrochozoa</taxon>
        <taxon>Mollusca</taxon>
        <taxon>Bivalvia</taxon>
        <taxon>Autobranchia</taxon>
        <taxon>Heteroconchia</taxon>
        <taxon>Euheterodonta</taxon>
        <taxon>Imparidentia</taxon>
        <taxon>Neoheterodontei</taxon>
        <taxon>Myida</taxon>
        <taxon>Dreissenoidea</taxon>
        <taxon>Dreissenidae</taxon>
        <taxon>Dreissena</taxon>
    </lineage>
</organism>
<evidence type="ECO:0000256" key="4">
    <source>
        <dbReference type="PROSITE-ProRule" id="PRU00076"/>
    </source>
</evidence>
<dbReference type="InterPro" id="IPR051022">
    <property type="entry name" value="Notch_Cell-Fate_Det"/>
</dbReference>
<evidence type="ECO:0000313" key="9">
    <source>
        <dbReference type="Proteomes" id="UP000828390"/>
    </source>
</evidence>
<feature type="disulfide bond" evidence="4">
    <location>
        <begin position="49"/>
        <end position="58"/>
    </location>
</feature>
<feature type="domain" description="EGF-like" evidence="7">
    <location>
        <begin position="95"/>
        <end position="134"/>
    </location>
</feature>
<accession>A0A9D4LLT6</accession>
<keyword evidence="3 4" id="KW-1015">Disulfide bond</keyword>
<keyword evidence="2" id="KW-0677">Repeat</keyword>
<feature type="disulfide bond" evidence="4">
    <location>
        <begin position="105"/>
        <end position="122"/>
    </location>
</feature>
<dbReference type="PROSITE" id="PS50026">
    <property type="entry name" value="EGF_3"/>
    <property type="match status" value="3"/>
</dbReference>
<dbReference type="PROSITE" id="PS01186">
    <property type="entry name" value="EGF_2"/>
    <property type="match status" value="1"/>
</dbReference>
<comment type="caution">
    <text evidence="8">The sequence shown here is derived from an EMBL/GenBank/DDBJ whole genome shotgun (WGS) entry which is preliminary data.</text>
</comment>
<evidence type="ECO:0000256" key="6">
    <source>
        <dbReference type="SAM" id="SignalP"/>
    </source>
</evidence>
<feature type="signal peptide" evidence="6">
    <location>
        <begin position="1"/>
        <end position="22"/>
    </location>
</feature>
<evidence type="ECO:0000256" key="2">
    <source>
        <dbReference type="ARBA" id="ARBA00022737"/>
    </source>
</evidence>
<dbReference type="AlphaFoldDB" id="A0A9D4LLT6"/>
<dbReference type="Proteomes" id="UP000828390">
    <property type="component" value="Unassembled WGS sequence"/>
</dbReference>
<dbReference type="InterPro" id="IPR013111">
    <property type="entry name" value="EGF_extracell"/>
</dbReference>
<feature type="compositionally biased region" description="Polar residues" evidence="5">
    <location>
        <begin position="153"/>
        <end position="168"/>
    </location>
</feature>
<reference evidence="8" key="1">
    <citation type="journal article" date="2019" name="bioRxiv">
        <title>The Genome of the Zebra Mussel, Dreissena polymorpha: A Resource for Invasive Species Research.</title>
        <authorList>
            <person name="McCartney M.A."/>
            <person name="Auch B."/>
            <person name="Kono T."/>
            <person name="Mallez S."/>
            <person name="Zhang Y."/>
            <person name="Obille A."/>
            <person name="Becker A."/>
            <person name="Abrahante J.E."/>
            <person name="Garbe J."/>
            <person name="Badalamenti J.P."/>
            <person name="Herman A."/>
            <person name="Mangelson H."/>
            <person name="Liachko I."/>
            <person name="Sullivan S."/>
            <person name="Sone E.D."/>
            <person name="Koren S."/>
            <person name="Silverstein K.A.T."/>
            <person name="Beckman K.B."/>
            <person name="Gohl D.M."/>
        </authorList>
    </citation>
    <scope>NUCLEOTIDE SEQUENCE</scope>
    <source>
        <strain evidence="8">Duluth1</strain>
        <tissue evidence="8">Whole animal</tissue>
    </source>
</reference>
<gene>
    <name evidence="8" type="ORF">DPMN_022972</name>
</gene>
<feature type="domain" description="EGF-like" evidence="7">
    <location>
        <begin position="21"/>
        <end position="59"/>
    </location>
</feature>
<dbReference type="OrthoDB" id="6162427at2759"/>